<comment type="caution">
    <text evidence="3">The sequence shown here is derived from an EMBL/GenBank/DDBJ whole genome shotgun (WGS) entry which is preliminary data.</text>
</comment>
<dbReference type="Pfam" id="PF05974">
    <property type="entry name" value="DUF892"/>
    <property type="match status" value="1"/>
</dbReference>
<protein>
    <submittedName>
        <fullName evidence="3">Ferritin-like domain-containing protein</fullName>
    </submittedName>
</protein>
<dbReference type="InterPro" id="IPR010287">
    <property type="entry name" value="DUF892_YciF-like"/>
</dbReference>
<name>A0A934K2U6_9BACT</name>
<dbReference type="AlphaFoldDB" id="A0A934K2U6"/>
<dbReference type="Gene3D" id="1.20.1260.10">
    <property type="match status" value="1"/>
</dbReference>
<reference evidence="3" key="1">
    <citation type="submission" date="2020-10" db="EMBL/GenBank/DDBJ databases">
        <title>Ca. Dormibacterota MAGs.</title>
        <authorList>
            <person name="Montgomery K."/>
        </authorList>
    </citation>
    <scope>NUCLEOTIDE SEQUENCE [LARGE SCALE GENOMIC DNA]</scope>
    <source>
        <strain evidence="3">SC8812_S17_10</strain>
    </source>
</reference>
<evidence type="ECO:0000313" key="3">
    <source>
        <dbReference type="EMBL" id="MBJ7600581.1"/>
    </source>
</evidence>
<dbReference type="CDD" id="cd00657">
    <property type="entry name" value="Ferritin_like"/>
    <property type="match status" value="1"/>
</dbReference>
<evidence type="ECO:0000256" key="2">
    <source>
        <dbReference type="SAM" id="MobiDB-lite"/>
    </source>
</evidence>
<dbReference type="InterPro" id="IPR009078">
    <property type="entry name" value="Ferritin-like_SF"/>
</dbReference>
<dbReference type="EMBL" id="JAEKNR010000213">
    <property type="protein sequence ID" value="MBJ7600581.1"/>
    <property type="molecule type" value="Genomic_DNA"/>
</dbReference>
<feature type="non-terminal residue" evidence="3">
    <location>
        <position position="220"/>
    </location>
</feature>
<dbReference type="InterPro" id="IPR012347">
    <property type="entry name" value="Ferritin-like"/>
</dbReference>
<organism evidence="3 4">
    <name type="scientific">Candidatus Nephthysia bennettiae</name>
    <dbReference type="NCBI Taxonomy" id="3127016"/>
    <lineage>
        <taxon>Bacteria</taxon>
        <taxon>Bacillati</taxon>
        <taxon>Candidatus Dormiibacterota</taxon>
        <taxon>Candidatus Dormibacteria</taxon>
        <taxon>Candidatus Dormibacterales</taxon>
        <taxon>Candidatus Dormibacteraceae</taxon>
        <taxon>Candidatus Nephthysia</taxon>
    </lineage>
</organism>
<accession>A0A934K2U6</accession>
<feature type="region of interest" description="Disordered" evidence="2">
    <location>
        <begin position="183"/>
        <end position="220"/>
    </location>
</feature>
<keyword evidence="1" id="KW-0175">Coiled coil</keyword>
<feature type="compositionally biased region" description="Basic residues" evidence="2">
    <location>
        <begin position="200"/>
        <end position="209"/>
    </location>
</feature>
<proteinExistence type="predicted"/>
<feature type="compositionally biased region" description="Low complexity" evidence="2">
    <location>
        <begin position="210"/>
        <end position="220"/>
    </location>
</feature>
<sequence>MPGVQADAKVSQYLSEAQATEQALIQTLQAHIAMTPAGSYRQALEGHLGETREHSRLIAERQLELSSGRSLLGLGVWAAELGVGVAQSVAGRLLATWKAPIDLLRGSGGEEKLLKNAKDECASEALEIATYEALERLAGEVGDRRTAELARRIRRDEERMLARLREEIKQLVVGVVQAEVRDRPTYRPDRTGAADAARGAGRRAARSARRGASAAADGAE</sequence>
<evidence type="ECO:0000256" key="1">
    <source>
        <dbReference type="SAM" id="Coils"/>
    </source>
</evidence>
<gene>
    <name evidence="3" type="ORF">JF922_21235</name>
</gene>
<dbReference type="RefSeq" id="WP_338204472.1">
    <property type="nucleotide sequence ID" value="NZ_JAEKNR010000213.1"/>
</dbReference>
<feature type="compositionally biased region" description="Basic and acidic residues" evidence="2">
    <location>
        <begin position="183"/>
        <end position="192"/>
    </location>
</feature>
<evidence type="ECO:0000313" key="4">
    <source>
        <dbReference type="Proteomes" id="UP000612893"/>
    </source>
</evidence>
<dbReference type="Proteomes" id="UP000612893">
    <property type="component" value="Unassembled WGS sequence"/>
</dbReference>
<keyword evidence="4" id="KW-1185">Reference proteome</keyword>
<feature type="coiled-coil region" evidence="1">
    <location>
        <begin position="114"/>
        <end position="181"/>
    </location>
</feature>
<dbReference type="SUPFAM" id="SSF47240">
    <property type="entry name" value="Ferritin-like"/>
    <property type="match status" value="1"/>
</dbReference>